<feature type="repeat" description="ANK" evidence="1">
    <location>
        <begin position="540"/>
        <end position="574"/>
    </location>
</feature>
<dbReference type="PROSITE" id="PS50088">
    <property type="entry name" value="ANK_REPEAT"/>
    <property type="match status" value="3"/>
</dbReference>
<feature type="domain" description="DUF8212" evidence="3">
    <location>
        <begin position="225"/>
        <end position="252"/>
    </location>
</feature>
<evidence type="ECO:0000259" key="2">
    <source>
        <dbReference type="Pfam" id="PF06985"/>
    </source>
</evidence>
<gene>
    <name evidence="4" type="ORF">H2204_002254</name>
</gene>
<organism evidence="4 5">
    <name type="scientific">Knufia peltigerae</name>
    <dbReference type="NCBI Taxonomy" id="1002370"/>
    <lineage>
        <taxon>Eukaryota</taxon>
        <taxon>Fungi</taxon>
        <taxon>Dikarya</taxon>
        <taxon>Ascomycota</taxon>
        <taxon>Pezizomycotina</taxon>
        <taxon>Eurotiomycetes</taxon>
        <taxon>Chaetothyriomycetidae</taxon>
        <taxon>Chaetothyriales</taxon>
        <taxon>Trichomeriaceae</taxon>
        <taxon>Knufia</taxon>
    </lineage>
</organism>
<evidence type="ECO:0000313" key="5">
    <source>
        <dbReference type="Proteomes" id="UP001172681"/>
    </source>
</evidence>
<dbReference type="AlphaFoldDB" id="A0AA38YB55"/>
<dbReference type="PANTHER" id="PTHR10622:SF10">
    <property type="entry name" value="HET DOMAIN-CONTAINING PROTEIN"/>
    <property type="match status" value="1"/>
</dbReference>
<dbReference type="Pfam" id="PF26640">
    <property type="entry name" value="DUF8212"/>
    <property type="match status" value="1"/>
</dbReference>
<accession>A0AA38YB55</accession>
<dbReference type="SMART" id="SM00248">
    <property type="entry name" value="ANK"/>
    <property type="match status" value="5"/>
</dbReference>
<evidence type="ECO:0000313" key="4">
    <source>
        <dbReference type="EMBL" id="KAJ9642606.1"/>
    </source>
</evidence>
<dbReference type="SUPFAM" id="SSF48403">
    <property type="entry name" value="Ankyrin repeat"/>
    <property type="match status" value="2"/>
</dbReference>
<dbReference type="PROSITE" id="PS50297">
    <property type="entry name" value="ANK_REP_REGION"/>
    <property type="match status" value="3"/>
</dbReference>
<dbReference type="Gene3D" id="1.25.40.20">
    <property type="entry name" value="Ankyrin repeat-containing domain"/>
    <property type="match status" value="3"/>
</dbReference>
<dbReference type="InterPro" id="IPR058525">
    <property type="entry name" value="DUF8212"/>
</dbReference>
<dbReference type="PANTHER" id="PTHR10622">
    <property type="entry name" value="HET DOMAIN-CONTAINING PROTEIN"/>
    <property type="match status" value="1"/>
</dbReference>
<dbReference type="InterPro" id="IPR036770">
    <property type="entry name" value="Ankyrin_rpt-contain_sf"/>
</dbReference>
<feature type="domain" description="Heterokaryon incompatibility" evidence="2">
    <location>
        <begin position="22"/>
        <end position="109"/>
    </location>
</feature>
<keyword evidence="1" id="KW-0040">ANK repeat</keyword>
<keyword evidence="5" id="KW-1185">Reference proteome</keyword>
<feature type="repeat" description="ANK" evidence="1">
    <location>
        <begin position="470"/>
        <end position="502"/>
    </location>
</feature>
<evidence type="ECO:0008006" key="6">
    <source>
        <dbReference type="Google" id="ProtNLM"/>
    </source>
</evidence>
<evidence type="ECO:0000259" key="3">
    <source>
        <dbReference type="Pfam" id="PF26640"/>
    </source>
</evidence>
<dbReference type="InterPro" id="IPR010730">
    <property type="entry name" value="HET"/>
</dbReference>
<protein>
    <recommendedName>
        <fullName evidence="6">Heterokaryon incompatibility domain-containing protein</fullName>
    </recommendedName>
</protein>
<dbReference type="Pfam" id="PF00023">
    <property type="entry name" value="Ank"/>
    <property type="match status" value="2"/>
</dbReference>
<evidence type="ECO:0000256" key="1">
    <source>
        <dbReference type="PROSITE-ProRule" id="PRU00023"/>
    </source>
</evidence>
<dbReference type="Proteomes" id="UP001172681">
    <property type="component" value="Unassembled WGS sequence"/>
</dbReference>
<reference evidence="4" key="1">
    <citation type="submission" date="2022-10" db="EMBL/GenBank/DDBJ databases">
        <title>Culturing micro-colonial fungi from biological soil crusts in the Mojave desert and describing Neophaeococcomyces mojavensis, and introducing the new genera and species Taxawa tesnikishii.</title>
        <authorList>
            <person name="Kurbessoian T."/>
            <person name="Stajich J.E."/>
        </authorList>
    </citation>
    <scope>NUCLEOTIDE SEQUENCE</scope>
    <source>
        <strain evidence="4">TK_35</strain>
    </source>
</reference>
<feature type="repeat" description="ANK" evidence="1">
    <location>
        <begin position="576"/>
        <end position="608"/>
    </location>
</feature>
<dbReference type="Pfam" id="PF06985">
    <property type="entry name" value="HET"/>
    <property type="match status" value="1"/>
</dbReference>
<proteinExistence type="predicted"/>
<comment type="caution">
    <text evidence="4">The sequence shown here is derived from an EMBL/GenBank/DDBJ whole genome shotgun (WGS) entry which is preliminary data.</text>
</comment>
<name>A0AA38YB55_9EURO</name>
<sequence length="799" mass="90248">MRLLRTTKYTLEEFYDEDELWYAILSHTWAEEEVTFQDLTTTDRPVNFKSKKGFEKLRKTCLRAKEDGLEYVWIDTCCINKQSSAELSESINSMYRWYQNAVTCDAYLADVTFEPIEGLDKSGFYWSQWFRRGWTLQELIAPSIVIFLDQNWAQIGTKSTLSSVISKVTGIPKNILHGGDLDEQSIAARLSWASQRQTTRTEDIAYCLLGLFDINMPLLYGEGERAFVRLQEEIIKVSTDYSIFAWSAHSTDKGHSGVMATHPRYSHGAATSRPISLPKAWGGAASIDSEGIHMRLRLVPIDKDEDMIALLPCRTNNPHLNAVAVVGFRIRKTAEGRYERHKQLIFADDKAAVKYASRKICLQRTNMKQRKRPTPLKATTSRNKIATMSPPDNGADPNAHSLEMKRVLLDSGDGKEHMTGILLEHGPDHSLTNPDLGETLGGVGAWVQEEVLVHILLDHDADLSSYPLNTGWSPLDYALINGNEAIAKFLLKMGGERDHRNPKIGDWLLEPTAVQYYSTDAIVRLLRNHGAFPNLHRPNTGDTPLELAMYLWHNREAVVGLLLQHGADPNATNLVTGDSLLEFAAREGLEDVVDILLKYGASWRSLSQYEGCLYTAMCQRQLGIVAALAERGGELFNALLKRRTTWEAALQTQDHRILDCLLKHTHTMPPQLMSLLSHEELCLDHDFIRVLLQHYPALIAEQSFVSAHLHNAITHGRVDTVRLFLDHAVEDFDMVERNLEVLALRWPRDAISELVRAKCPRLREAIVSKAPLKFALIQRNEKLVNLLIENGFSGWAIIG</sequence>
<dbReference type="EMBL" id="JAPDRN010000009">
    <property type="protein sequence ID" value="KAJ9642606.1"/>
    <property type="molecule type" value="Genomic_DNA"/>
</dbReference>
<dbReference type="InterPro" id="IPR002110">
    <property type="entry name" value="Ankyrin_rpt"/>
</dbReference>